<accession>A0AAN9LMA7</accession>
<evidence type="ECO:0000313" key="2">
    <source>
        <dbReference type="Proteomes" id="UP001367508"/>
    </source>
</evidence>
<dbReference type="AlphaFoldDB" id="A0AAN9LMA7"/>
<sequence>MTLLFAPCFGRMVTPIRLARPMFYTYGFRGARRRFRPYFSSEFAPAWRLLVTISGHIILATQFGNTWPALLRSLGAFPGLAKRQCLDVRKPKILETVGQNLQTMVHVEIGEARLSGPDGCLILGVTGQGAPTPPTRAINRPIHVRGSGIGSAASRPN</sequence>
<dbReference type="Proteomes" id="UP001367508">
    <property type="component" value="Unassembled WGS sequence"/>
</dbReference>
<organism evidence="1 2">
    <name type="scientific">Canavalia gladiata</name>
    <name type="common">Sword bean</name>
    <name type="synonym">Dolichos gladiatus</name>
    <dbReference type="NCBI Taxonomy" id="3824"/>
    <lineage>
        <taxon>Eukaryota</taxon>
        <taxon>Viridiplantae</taxon>
        <taxon>Streptophyta</taxon>
        <taxon>Embryophyta</taxon>
        <taxon>Tracheophyta</taxon>
        <taxon>Spermatophyta</taxon>
        <taxon>Magnoliopsida</taxon>
        <taxon>eudicotyledons</taxon>
        <taxon>Gunneridae</taxon>
        <taxon>Pentapetalae</taxon>
        <taxon>rosids</taxon>
        <taxon>fabids</taxon>
        <taxon>Fabales</taxon>
        <taxon>Fabaceae</taxon>
        <taxon>Papilionoideae</taxon>
        <taxon>50 kb inversion clade</taxon>
        <taxon>NPAAA clade</taxon>
        <taxon>indigoferoid/millettioid clade</taxon>
        <taxon>Phaseoleae</taxon>
        <taxon>Canavalia</taxon>
    </lineage>
</organism>
<protein>
    <submittedName>
        <fullName evidence="1">Uncharacterized protein</fullName>
    </submittedName>
</protein>
<comment type="caution">
    <text evidence="1">The sequence shown here is derived from an EMBL/GenBank/DDBJ whole genome shotgun (WGS) entry which is preliminary data.</text>
</comment>
<dbReference type="EMBL" id="JAYMYQ010000004">
    <property type="protein sequence ID" value="KAK7338566.1"/>
    <property type="molecule type" value="Genomic_DNA"/>
</dbReference>
<reference evidence="1 2" key="1">
    <citation type="submission" date="2024-01" db="EMBL/GenBank/DDBJ databases">
        <title>The genomes of 5 underutilized Papilionoideae crops provide insights into root nodulation and disease resistanc.</title>
        <authorList>
            <person name="Jiang F."/>
        </authorList>
    </citation>
    <scope>NUCLEOTIDE SEQUENCE [LARGE SCALE GENOMIC DNA]</scope>
    <source>
        <strain evidence="1">LVBAO_FW01</strain>
        <tissue evidence="1">Leaves</tissue>
    </source>
</reference>
<gene>
    <name evidence="1" type="ORF">VNO77_19181</name>
</gene>
<name>A0AAN9LMA7_CANGL</name>
<evidence type="ECO:0000313" key="1">
    <source>
        <dbReference type="EMBL" id="KAK7338566.1"/>
    </source>
</evidence>
<keyword evidence="2" id="KW-1185">Reference proteome</keyword>
<proteinExistence type="predicted"/>